<evidence type="ECO:0000313" key="1">
    <source>
        <dbReference type="EMBL" id="MBE1564771.1"/>
    </source>
</evidence>
<evidence type="ECO:0000313" key="2">
    <source>
        <dbReference type="Proteomes" id="UP000661607"/>
    </source>
</evidence>
<sequence>MIIWLNGPFGAGKTTTANELVRLLPGAHFFDPEMVGFFLRHILPDAPAGDFQDLPAWRALAAETALQVHAHYGGPLVIAMTLLRQDYYDEIFTAIRTRGVDIRHYVLDVEHDEHVRRIETDEVEAGAREWRLRHIPRYREALSWLHDTAEIIDTTREPAADVAARIAKG</sequence>
<accession>A0ABR9KRW2</accession>
<comment type="caution">
    <text evidence="1">The sequence shown here is derived from an EMBL/GenBank/DDBJ whole genome shotgun (WGS) entry which is preliminary data.</text>
</comment>
<keyword evidence="2" id="KW-1185">Reference proteome</keyword>
<dbReference type="Proteomes" id="UP000661607">
    <property type="component" value="Unassembled WGS sequence"/>
</dbReference>
<dbReference type="Pfam" id="PF13671">
    <property type="entry name" value="AAA_33"/>
    <property type="match status" value="1"/>
</dbReference>
<gene>
    <name evidence="1" type="ORF">H4W81_007550</name>
</gene>
<proteinExistence type="predicted"/>
<evidence type="ECO:0008006" key="3">
    <source>
        <dbReference type="Google" id="ProtNLM"/>
    </source>
</evidence>
<dbReference type="Gene3D" id="3.40.50.300">
    <property type="entry name" value="P-loop containing nucleotide triphosphate hydrolases"/>
    <property type="match status" value="1"/>
</dbReference>
<dbReference type="EMBL" id="JADBEF010000001">
    <property type="protein sequence ID" value="MBE1564771.1"/>
    <property type="molecule type" value="Genomic_DNA"/>
</dbReference>
<protein>
    <recommendedName>
        <fullName evidence="3">ATP-binding protein</fullName>
    </recommendedName>
</protein>
<name>A0ABR9KRW2_9ACTN</name>
<dbReference type="InterPro" id="IPR027417">
    <property type="entry name" value="P-loop_NTPase"/>
</dbReference>
<dbReference type="RefSeq" id="WP_192779090.1">
    <property type="nucleotide sequence ID" value="NZ_BAAASY010000009.1"/>
</dbReference>
<organism evidence="1 2">
    <name type="scientific">Nonomuraea africana</name>
    <dbReference type="NCBI Taxonomy" id="46171"/>
    <lineage>
        <taxon>Bacteria</taxon>
        <taxon>Bacillati</taxon>
        <taxon>Actinomycetota</taxon>
        <taxon>Actinomycetes</taxon>
        <taxon>Streptosporangiales</taxon>
        <taxon>Streptosporangiaceae</taxon>
        <taxon>Nonomuraea</taxon>
    </lineage>
</organism>
<dbReference type="SUPFAM" id="SSF52540">
    <property type="entry name" value="P-loop containing nucleoside triphosphate hydrolases"/>
    <property type="match status" value="1"/>
</dbReference>
<dbReference type="CDD" id="cd02019">
    <property type="entry name" value="NK"/>
    <property type="match status" value="1"/>
</dbReference>
<reference evidence="1 2" key="1">
    <citation type="submission" date="2020-10" db="EMBL/GenBank/DDBJ databases">
        <title>Sequencing the genomes of 1000 actinobacteria strains.</title>
        <authorList>
            <person name="Klenk H.-P."/>
        </authorList>
    </citation>
    <scope>NUCLEOTIDE SEQUENCE [LARGE SCALE GENOMIC DNA]</scope>
    <source>
        <strain evidence="1 2">DSM 43748</strain>
    </source>
</reference>